<dbReference type="EMBL" id="AZBU02000001">
    <property type="protein sequence ID" value="TMS34233.1"/>
    <property type="molecule type" value="Genomic_DNA"/>
</dbReference>
<comment type="caution">
    <text evidence="1">The sequence shown here is derived from an EMBL/GenBank/DDBJ whole genome shotgun (WGS) entry which is preliminary data.</text>
</comment>
<accession>A0A4V6I782</accession>
<sequence>MMPLCLLPLSDELAPRELIQRRFIGSGSQTKLIPLRNRKGTVMAAALAKSCLSPIAGPTESLNRGARHEFPRRVEIAGAERCCKTDGPLCELISARQVIDDGCGGHSVSWKQQQQQRDDVDANLKYSTKNKVNFPSAARKFTQKRLGYGSGEDDTDAVYSWSSGTRVHLHSAGFGAERRGSKGGFWESAEASYCKHALLNSV</sequence>
<organism evidence="1 2">
    <name type="scientific">Steinernema carpocapsae</name>
    <name type="common">Entomopathogenic nematode</name>
    <dbReference type="NCBI Taxonomy" id="34508"/>
    <lineage>
        <taxon>Eukaryota</taxon>
        <taxon>Metazoa</taxon>
        <taxon>Ecdysozoa</taxon>
        <taxon>Nematoda</taxon>
        <taxon>Chromadorea</taxon>
        <taxon>Rhabditida</taxon>
        <taxon>Tylenchina</taxon>
        <taxon>Panagrolaimomorpha</taxon>
        <taxon>Strongyloidoidea</taxon>
        <taxon>Steinernematidae</taxon>
        <taxon>Steinernema</taxon>
    </lineage>
</organism>
<protein>
    <submittedName>
        <fullName evidence="1">Uncharacterized protein</fullName>
    </submittedName>
</protein>
<reference evidence="1 2" key="2">
    <citation type="journal article" date="2019" name="G3 (Bethesda)">
        <title>Hybrid Assembly of the Genome of the Entomopathogenic Nematode Steinernema carpocapsae Identifies the X-Chromosome.</title>
        <authorList>
            <person name="Serra L."/>
            <person name="Macchietto M."/>
            <person name="Macias-Munoz A."/>
            <person name="McGill C.J."/>
            <person name="Rodriguez I.M."/>
            <person name="Rodriguez B."/>
            <person name="Murad R."/>
            <person name="Mortazavi A."/>
        </authorList>
    </citation>
    <scope>NUCLEOTIDE SEQUENCE [LARGE SCALE GENOMIC DNA]</scope>
    <source>
        <strain evidence="1 2">ALL</strain>
    </source>
</reference>
<gene>
    <name evidence="1" type="ORF">L596_001866</name>
</gene>
<proteinExistence type="predicted"/>
<dbReference type="Proteomes" id="UP000298663">
    <property type="component" value="Chromosome X"/>
</dbReference>
<evidence type="ECO:0000313" key="2">
    <source>
        <dbReference type="Proteomes" id="UP000298663"/>
    </source>
</evidence>
<name>A0A4V6I782_STECR</name>
<evidence type="ECO:0000313" key="1">
    <source>
        <dbReference type="EMBL" id="TMS34233.1"/>
    </source>
</evidence>
<keyword evidence="2" id="KW-1185">Reference proteome</keyword>
<reference evidence="1 2" key="1">
    <citation type="journal article" date="2015" name="Genome Biol.">
        <title>Comparative genomics of Steinernema reveals deeply conserved gene regulatory networks.</title>
        <authorList>
            <person name="Dillman A.R."/>
            <person name="Macchietto M."/>
            <person name="Porter C.F."/>
            <person name="Rogers A."/>
            <person name="Williams B."/>
            <person name="Antoshechkin I."/>
            <person name="Lee M.M."/>
            <person name="Goodwin Z."/>
            <person name="Lu X."/>
            <person name="Lewis E.E."/>
            <person name="Goodrich-Blair H."/>
            <person name="Stock S.P."/>
            <person name="Adams B.J."/>
            <person name="Sternberg P.W."/>
            <person name="Mortazavi A."/>
        </authorList>
    </citation>
    <scope>NUCLEOTIDE SEQUENCE [LARGE SCALE GENOMIC DNA]</scope>
    <source>
        <strain evidence="1 2">ALL</strain>
    </source>
</reference>
<dbReference type="EMBL" id="CM016762">
    <property type="protein sequence ID" value="TMS34233.1"/>
    <property type="molecule type" value="Genomic_DNA"/>
</dbReference>
<dbReference type="AlphaFoldDB" id="A0A4V6I782"/>